<dbReference type="Proteomes" id="UP000235116">
    <property type="component" value="Chromosome"/>
</dbReference>
<dbReference type="Gene3D" id="2.130.10.10">
    <property type="entry name" value="YVTN repeat-like/Quinoprotein amine dehydrogenase"/>
    <property type="match status" value="1"/>
</dbReference>
<dbReference type="SUPFAM" id="SSF101898">
    <property type="entry name" value="NHL repeat"/>
    <property type="match status" value="1"/>
</dbReference>
<dbReference type="RefSeq" id="WP_101895682.1">
    <property type="nucleotide sequence ID" value="NZ_CP022684.1"/>
</dbReference>
<evidence type="ECO:0000313" key="2">
    <source>
        <dbReference type="Proteomes" id="UP000235116"/>
    </source>
</evidence>
<accession>A0A2K9LPR7</accession>
<organism evidence="1 2">
    <name type="scientific">Ketobacter alkanivorans</name>
    <dbReference type="NCBI Taxonomy" id="1917421"/>
    <lineage>
        <taxon>Bacteria</taxon>
        <taxon>Pseudomonadati</taxon>
        <taxon>Pseudomonadota</taxon>
        <taxon>Gammaproteobacteria</taxon>
        <taxon>Pseudomonadales</taxon>
        <taxon>Ketobacteraceae</taxon>
        <taxon>Ketobacter</taxon>
    </lineage>
</organism>
<gene>
    <name evidence="1" type="ORF">Kalk_18590</name>
</gene>
<protein>
    <submittedName>
        <fullName evidence="1">Uncharacterized protein</fullName>
    </submittedName>
</protein>
<dbReference type="KEGG" id="kak:Kalk_18590"/>
<dbReference type="PROSITE" id="PS51257">
    <property type="entry name" value="PROKAR_LIPOPROTEIN"/>
    <property type="match status" value="1"/>
</dbReference>
<evidence type="ECO:0000313" key="1">
    <source>
        <dbReference type="EMBL" id="AUM14308.1"/>
    </source>
</evidence>
<proteinExistence type="predicted"/>
<sequence>MERLIKTSTLLGLSAVGVILLACSKTLLWETNYSTASANIAIGAAVDPVGSVYIAGTSRANPESNGFDYRGLLLKYSADGQLEWSREYEELTHLMTATPLGEEKLIIAGTQGGPSGTLSSGTFYLASAQDGSLIKELLSDPNHTKSSYSAVGQNQAYFVSQQTDDPNSGYQLLAYDTEGELIHTSAISGTTYAIKNNPNGSIYLLNRNGWDSGLRLYALNSDFSIQWTSDELHNLDCHSFSTYESNDIAVDSNNDIIVKCDSAFSKLDANGTLRFSASYANLFESTSSDSLYYFEHGPSQTSFDDDNNLYISTARAVLFEGQIGNLIIAGSSYSLVKSDALVIKYDGATGERLWSDDVNAFLTATETGVTADYYYPMLASVTNGKLQVTVRGFRGHYVGRVPATSTSPAICNDLVVEGVLPPHNECLLDSIADAYAKTLYYNLETGKRSSGSRYDEDYPSAAVLAPNNTLILVGDDTWEGTTNWLEMGAQALSFLDQDEDRWAESRDFSIDSPSHIYLQKHSL</sequence>
<dbReference type="InterPro" id="IPR015943">
    <property type="entry name" value="WD40/YVTN_repeat-like_dom_sf"/>
</dbReference>
<keyword evidence="2" id="KW-1185">Reference proteome</keyword>
<dbReference type="AlphaFoldDB" id="A0A2K9LPR7"/>
<dbReference type="EMBL" id="CP022684">
    <property type="protein sequence ID" value="AUM14308.1"/>
    <property type="molecule type" value="Genomic_DNA"/>
</dbReference>
<dbReference type="OrthoDB" id="9811934at2"/>
<reference evidence="2" key="1">
    <citation type="submission" date="2017-08" db="EMBL/GenBank/DDBJ databases">
        <title>Direct submision.</title>
        <authorList>
            <person name="Kim S.-J."/>
            <person name="Rhee S.-K."/>
        </authorList>
    </citation>
    <scope>NUCLEOTIDE SEQUENCE [LARGE SCALE GENOMIC DNA]</scope>
    <source>
        <strain evidence="2">GI5</strain>
    </source>
</reference>
<name>A0A2K9LPR7_9GAMM</name>